<evidence type="ECO:0000256" key="1">
    <source>
        <dbReference type="SAM" id="SignalP"/>
    </source>
</evidence>
<dbReference type="GO" id="GO:0009055">
    <property type="term" value="F:electron transfer activity"/>
    <property type="evidence" value="ECO:0007669"/>
    <property type="project" value="InterPro"/>
</dbReference>
<keyword evidence="1" id="KW-0732">Signal</keyword>
<accession>A0A9X2WI30</accession>
<dbReference type="SUPFAM" id="SSF46626">
    <property type="entry name" value="Cytochrome c"/>
    <property type="match status" value="1"/>
</dbReference>
<comment type="caution">
    <text evidence="2">The sequence shown here is derived from an EMBL/GenBank/DDBJ whole genome shotgun (WGS) entry which is preliminary data.</text>
</comment>
<sequence>MRLTVISGRLGALFLLLLLSSCGAGSADENNIPALSADPLCDHSGSEINWHALQQTRCPLLSQYGLFKGLPSDINNSNGGIYYKLGSELFTDHARKYRYFFLPQGTQLGYQQQDTLDFPTGSVIVKVFAMPTESTADSAEEIMEVRLLVKRSNGWIFIPYVWDSSIDDARLAISGSQTPVSFSHNGEMLNLTYESPSLLRCQNCHQVKINEQLSFVPIGLKIRHLNQTIEVNSQAINQLQYWQSLGIITLPAGEHPYAPDWRDTSAPLQQRAKAYLDINCAHCHNDNGAAALSGLRLEYWRSAIDYTHGVCNSAHGWRGGGFDIWPGRGDESSLPLRMELNGAADRMPPIGRSVADDDAVALIRAWIDTLPAQDCASG</sequence>
<feature type="signal peptide" evidence="1">
    <location>
        <begin position="1"/>
        <end position="27"/>
    </location>
</feature>
<dbReference type="EMBL" id="JAOANI010000029">
    <property type="protein sequence ID" value="MCT7360879.1"/>
    <property type="molecule type" value="Genomic_DNA"/>
</dbReference>
<proteinExistence type="predicted"/>
<reference evidence="2" key="2">
    <citation type="submission" date="2022-08" db="EMBL/GenBank/DDBJ databases">
        <authorList>
            <person name="Dong C."/>
        </authorList>
    </citation>
    <scope>NUCLEOTIDE SEQUENCE</scope>
    <source>
        <strain evidence="2">59MF3M-4</strain>
    </source>
</reference>
<dbReference type="PROSITE" id="PS51257">
    <property type="entry name" value="PROKAR_LIPOPROTEIN"/>
    <property type="match status" value="1"/>
</dbReference>
<dbReference type="InterPro" id="IPR036909">
    <property type="entry name" value="Cyt_c-like_dom_sf"/>
</dbReference>
<gene>
    <name evidence="2" type="ORF">NYR02_17795</name>
</gene>
<dbReference type="RefSeq" id="WP_260977714.1">
    <property type="nucleotide sequence ID" value="NZ_JAOANI010000029.1"/>
</dbReference>
<evidence type="ECO:0008006" key="4">
    <source>
        <dbReference type="Google" id="ProtNLM"/>
    </source>
</evidence>
<keyword evidence="3" id="KW-1185">Reference proteome</keyword>
<organism evidence="2 3">
    <name type="scientific">Thalassolituus pacificus</name>
    <dbReference type="NCBI Taxonomy" id="2975440"/>
    <lineage>
        <taxon>Bacteria</taxon>
        <taxon>Pseudomonadati</taxon>
        <taxon>Pseudomonadota</taxon>
        <taxon>Gammaproteobacteria</taxon>
        <taxon>Oceanospirillales</taxon>
        <taxon>Oceanospirillaceae</taxon>
        <taxon>Thalassolituus</taxon>
    </lineage>
</organism>
<dbReference type="GO" id="GO:0020037">
    <property type="term" value="F:heme binding"/>
    <property type="evidence" value="ECO:0007669"/>
    <property type="project" value="InterPro"/>
</dbReference>
<protein>
    <recommendedName>
        <fullName evidence="4">Cytochrome c domain-containing protein</fullName>
    </recommendedName>
</protein>
<evidence type="ECO:0000313" key="2">
    <source>
        <dbReference type="EMBL" id="MCT7360879.1"/>
    </source>
</evidence>
<name>A0A9X2WI30_9GAMM</name>
<reference evidence="2" key="1">
    <citation type="journal article" date="2022" name="Front. Microbiol.">
        <title>Genome-based taxonomic rearrangement of Oceanobacter-related bacteria including the description of Thalassolituus hydrocarbonoclasticus sp. nov. and Thalassolituus pacificus sp. nov. and emended description of the genus Thalassolituus.</title>
        <authorList>
            <person name="Dong C."/>
            <person name="Wei L."/>
            <person name="Wang J."/>
            <person name="Lai Q."/>
            <person name="Huang Z."/>
            <person name="Shao Z."/>
        </authorList>
    </citation>
    <scope>NUCLEOTIDE SEQUENCE</scope>
    <source>
        <strain evidence="2">59MF3M-4</strain>
    </source>
</reference>
<evidence type="ECO:0000313" key="3">
    <source>
        <dbReference type="Proteomes" id="UP001147830"/>
    </source>
</evidence>
<dbReference type="Proteomes" id="UP001147830">
    <property type="component" value="Unassembled WGS sequence"/>
</dbReference>
<feature type="chain" id="PRO_5040835241" description="Cytochrome c domain-containing protein" evidence="1">
    <location>
        <begin position="28"/>
        <end position="378"/>
    </location>
</feature>
<dbReference type="AlphaFoldDB" id="A0A9X2WI30"/>